<dbReference type="RefSeq" id="NP_956031.2">
    <property type="nucleotide sequence ID" value="NM_199737.2"/>
</dbReference>
<evidence type="ECO:0000256" key="12">
    <source>
        <dbReference type="PIRSR" id="PIRSR000097-1"/>
    </source>
</evidence>
<dbReference type="SUPFAM" id="SSF51430">
    <property type="entry name" value="NAD(P)-linked oxidoreductase"/>
    <property type="match status" value="1"/>
</dbReference>
<dbReference type="AlphaFoldDB" id="A0A8M1PA35"/>
<evidence type="ECO:0000256" key="4">
    <source>
        <dbReference type="ARBA" id="ARBA00022857"/>
    </source>
</evidence>
<dbReference type="FunFam" id="3.20.20.100:FF:000006">
    <property type="entry name" value="Aldo-keto reductase family 1 member A1"/>
    <property type="match status" value="1"/>
</dbReference>
<evidence type="ECO:0000256" key="13">
    <source>
        <dbReference type="PIRSR" id="PIRSR000097-2"/>
    </source>
</evidence>
<evidence type="ECO:0000256" key="9">
    <source>
        <dbReference type="ARBA" id="ARBA00048207"/>
    </source>
</evidence>
<reference evidence="17" key="2">
    <citation type="submission" date="2025-08" db="UniProtKB">
        <authorList>
            <consortium name="RefSeq"/>
        </authorList>
    </citation>
    <scope>IDENTIFICATION</scope>
    <source>
        <strain evidence="17">Tuebingen</strain>
    </source>
</reference>
<comment type="catalytic activity">
    <reaction evidence="10">
        <text>a primary alcohol + NADP(+) = an aldehyde + NADPH + H(+)</text>
        <dbReference type="Rhea" id="RHEA:15937"/>
        <dbReference type="ChEBI" id="CHEBI:15378"/>
        <dbReference type="ChEBI" id="CHEBI:15734"/>
        <dbReference type="ChEBI" id="CHEBI:17478"/>
        <dbReference type="ChEBI" id="CHEBI:57783"/>
        <dbReference type="ChEBI" id="CHEBI:58349"/>
        <dbReference type="EC" id="1.1.1.2"/>
    </reaction>
</comment>
<evidence type="ECO:0000256" key="3">
    <source>
        <dbReference type="ARBA" id="ARBA00022475"/>
    </source>
</evidence>
<feature type="site" description="Lowers pKa of active site Tyr" evidence="14">
    <location>
        <position position="87"/>
    </location>
</feature>
<evidence type="ECO:0000313" key="18">
    <source>
        <dbReference type="ZFIN" id="ZDB-GENE-030131-4758"/>
    </source>
</evidence>
<dbReference type="AGR" id="ZFIN:ZDB-GENE-030131-4758"/>
<dbReference type="InterPro" id="IPR036812">
    <property type="entry name" value="NAD(P)_OxRdtase_dom_sf"/>
</dbReference>
<comment type="catalytic activity">
    <reaction evidence="8">
        <text>S-nitroso-CoA + NADPH + H(+) = sulfinamide-CoA + NADP(+)</text>
        <dbReference type="Rhea" id="RHEA:78375"/>
        <dbReference type="ChEBI" id="CHEBI:15378"/>
        <dbReference type="ChEBI" id="CHEBI:57783"/>
        <dbReference type="ChEBI" id="CHEBI:58349"/>
        <dbReference type="ChEBI" id="CHEBI:145546"/>
        <dbReference type="ChEBI" id="CHEBI:145548"/>
    </reaction>
    <physiologicalReaction direction="left-to-right" evidence="8">
        <dbReference type="Rhea" id="RHEA:78376"/>
    </physiologicalReaction>
</comment>
<dbReference type="Proteomes" id="UP000000437">
    <property type="component" value="Chromosome 18"/>
</dbReference>
<dbReference type="GO" id="GO:0008106">
    <property type="term" value="F:alcohol dehydrogenase (NADP+) activity"/>
    <property type="evidence" value="ECO:0007669"/>
    <property type="project" value="UniProtKB-EC"/>
</dbReference>
<dbReference type="GO" id="GO:0042593">
    <property type="term" value="P:glucose homeostasis"/>
    <property type="evidence" value="ECO:0007669"/>
    <property type="project" value="UniProtKB-ARBA"/>
</dbReference>
<evidence type="ECO:0000256" key="11">
    <source>
        <dbReference type="ARBA" id="ARBA00055218"/>
    </source>
</evidence>
<evidence type="ECO:0000256" key="5">
    <source>
        <dbReference type="ARBA" id="ARBA00023002"/>
    </source>
</evidence>
<dbReference type="InterPro" id="IPR020471">
    <property type="entry name" value="AKR"/>
</dbReference>
<evidence type="ECO:0000256" key="10">
    <source>
        <dbReference type="ARBA" id="ARBA00048262"/>
    </source>
</evidence>
<sequence>MEEGVQKPRKIELNDGTFMPLLGLGTWKPESTGPDMCQRACEAAIAAGYRHIDTAFCYRNEVDVGMAIQNKIQQGIIRRQDMFIVSKLWGTHHAPEDIPVCFNKSLSDLQLDYLDQYLVHFPVGLKKVGDELFPERDGKILTTDIDYVDVWRGMEALKATGKVKSIGVSNFTMEQIDRLLSVAKIPPAVNQVELHPYLVQSDLIDYCKSKNIALTAHSPFGSPGRPLEFQTGDKDPMGLLEDPVVVDVARKHRRTPAQVLLRYHIQQDIAVIPKSVKPHHILENTKIFDFTLDEEDMNALKSLNRGWRACIITELEAHYFYPFK</sequence>
<name>A0A8M1PA35_DANRE</name>
<evidence type="ECO:0000256" key="2">
    <source>
        <dbReference type="ARBA" id="ARBA00007905"/>
    </source>
</evidence>
<evidence type="ECO:0000256" key="7">
    <source>
        <dbReference type="ARBA" id="ARBA00044808"/>
    </source>
</evidence>
<protein>
    <recommendedName>
        <fullName evidence="6">alcohol dehydrogenase (NADP(+))</fullName>
        <ecNumber evidence="6">1.1.1.2</ecNumber>
    </recommendedName>
    <alternativeName>
        <fullName evidence="7">S-nitroso-CoA reductase</fullName>
    </alternativeName>
</protein>
<evidence type="ECO:0000259" key="15">
    <source>
        <dbReference type="Pfam" id="PF00248"/>
    </source>
</evidence>
<dbReference type="ZFIN" id="ZDB-GENE-030131-4758">
    <property type="gene designation" value="zgc:56622"/>
</dbReference>
<evidence type="ECO:0000256" key="1">
    <source>
        <dbReference type="ARBA" id="ARBA00004221"/>
    </source>
</evidence>
<dbReference type="EC" id="1.1.1.2" evidence="6"/>
<dbReference type="Pfam" id="PF00248">
    <property type="entry name" value="Aldo_ket_red"/>
    <property type="match status" value="1"/>
</dbReference>
<dbReference type="PRINTS" id="PR00069">
    <property type="entry name" value="ALDKETRDTASE"/>
</dbReference>
<dbReference type="GO" id="GO:0016324">
    <property type="term" value="C:apical plasma membrane"/>
    <property type="evidence" value="ECO:0007669"/>
    <property type="project" value="UniProtKB-SubCell"/>
</dbReference>
<dbReference type="Gene3D" id="3.20.20.100">
    <property type="entry name" value="NADP-dependent oxidoreductase domain"/>
    <property type="match status" value="1"/>
</dbReference>
<reference evidence="17" key="1">
    <citation type="journal article" date="2016" name="BMC Genomics">
        <title>Gene evolution and gene expression after whole genome duplication in fish: the PhyloFish database.</title>
        <authorList>
            <person name="Pasquier J."/>
            <person name="Cabau C."/>
            <person name="Nguyen T."/>
            <person name="Jouanno E."/>
            <person name="Severac D."/>
            <person name="Braasch I."/>
            <person name="Journot L."/>
            <person name="Pontarotti P."/>
            <person name="Klopp C."/>
            <person name="Postlethwait J.H."/>
            <person name="Guiguen Y."/>
            <person name="Bobe J."/>
        </authorList>
    </citation>
    <scope>NUCLEOTIDE SEQUENCE</scope>
    <source>
        <strain evidence="17">Tuebingen</strain>
    </source>
</reference>
<feature type="domain" description="NADP-dependent oxidoreductase" evidence="15">
    <location>
        <begin position="22"/>
        <end position="304"/>
    </location>
</feature>
<feature type="active site" description="Proton donor" evidence="12">
    <location>
        <position position="58"/>
    </location>
</feature>
<keyword evidence="4" id="KW-0521">NADP</keyword>
<comment type="similarity">
    <text evidence="2">Belongs to the aldo/keto reductase family.</text>
</comment>
<gene>
    <name evidence="17" type="primary">wu:fd58h08</name>
    <name evidence="17" type="synonym">fd58h08</name>
    <name evidence="17 18" type="ORF">zgc:56622</name>
</gene>
<dbReference type="InterPro" id="IPR023210">
    <property type="entry name" value="NADP_OxRdtase_dom"/>
</dbReference>
<evidence type="ECO:0000256" key="8">
    <source>
        <dbReference type="ARBA" id="ARBA00047706"/>
    </source>
</evidence>
<dbReference type="KEGG" id="dre:326033"/>
<proteinExistence type="inferred from homology"/>
<keyword evidence="3" id="KW-0472">Membrane</keyword>
<dbReference type="PROSITE" id="PS00062">
    <property type="entry name" value="ALDOKETO_REDUCTASE_2"/>
    <property type="match status" value="1"/>
</dbReference>
<evidence type="ECO:0000313" key="17">
    <source>
        <dbReference type="RefSeq" id="NP_956031.2"/>
    </source>
</evidence>
<comment type="function">
    <text evidence="11">Catalyzes the NADPH-dependent reduction of a wide variety of carbonyl-containing compounds to their corresponding alcohols. Displays enzymatic activity towards endogenous metabolites such as aromatic and aliphatic aldehydes, ketones, monosaccharides and bile acids. Acts as an aldehyde-detoxification enzyme. Also acts as an inhibitor of protein S-nitrosylation by mediating degradation of S-nitroso-coenzyme A (S-nitroso-CoA), a cofactor required to S-nitrosylate proteins. Also acts as a S-nitroso-glutathione reductase by catalyzing the NADPH-dependent reduction of S-nitrosoglutathione. Displays no reductase activity towards retinoids.</text>
</comment>
<keyword evidence="5" id="KW-0560">Oxidoreductase</keyword>
<evidence type="ECO:0000256" key="6">
    <source>
        <dbReference type="ARBA" id="ARBA00024074"/>
    </source>
</evidence>
<dbReference type="PANTHER" id="PTHR11732">
    <property type="entry name" value="ALDO/KETO REDUCTASE"/>
    <property type="match status" value="1"/>
</dbReference>
<keyword evidence="16" id="KW-1185">Reference proteome</keyword>
<evidence type="ECO:0000313" key="16">
    <source>
        <dbReference type="Proteomes" id="UP000000437"/>
    </source>
</evidence>
<accession>A0A8M1PA35</accession>
<dbReference type="InterPro" id="IPR018170">
    <property type="entry name" value="Aldo/ket_reductase_CS"/>
</dbReference>
<organism evidence="16 17">
    <name type="scientific">Danio rerio</name>
    <name type="common">Zebrafish</name>
    <name type="synonym">Brachydanio rerio</name>
    <dbReference type="NCBI Taxonomy" id="7955"/>
    <lineage>
        <taxon>Eukaryota</taxon>
        <taxon>Metazoa</taxon>
        <taxon>Chordata</taxon>
        <taxon>Craniata</taxon>
        <taxon>Vertebrata</taxon>
        <taxon>Euteleostomi</taxon>
        <taxon>Actinopterygii</taxon>
        <taxon>Neopterygii</taxon>
        <taxon>Teleostei</taxon>
        <taxon>Ostariophysi</taxon>
        <taxon>Cypriniformes</taxon>
        <taxon>Danionidae</taxon>
        <taxon>Danioninae</taxon>
        <taxon>Danio</taxon>
    </lineage>
</organism>
<keyword evidence="3" id="KW-1003">Cell membrane</keyword>
<dbReference type="PROSITE" id="PS00798">
    <property type="entry name" value="ALDOKETO_REDUCTASE_1"/>
    <property type="match status" value="1"/>
</dbReference>
<dbReference type="PIRSF" id="PIRSF000097">
    <property type="entry name" value="AKR"/>
    <property type="match status" value="1"/>
</dbReference>
<feature type="binding site" evidence="13">
    <location>
        <position position="120"/>
    </location>
    <ligand>
        <name>substrate</name>
    </ligand>
</feature>
<evidence type="ECO:0000256" key="14">
    <source>
        <dbReference type="PIRSR" id="PIRSR000097-3"/>
    </source>
</evidence>
<comment type="catalytic activity">
    <reaction evidence="9">
        <text>S-nitrosoglutathione + NADPH + H(+) = S-(hydroxysulfenamide)glutathione + NADP(+)</text>
        <dbReference type="Rhea" id="RHEA:63500"/>
        <dbReference type="ChEBI" id="CHEBI:15378"/>
        <dbReference type="ChEBI" id="CHEBI:57783"/>
        <dbReference type="ChEBI" id="CHEBI:58349"/>
        <dbReference type="ChEBI" id="CHEBI:145544"/>
        <dbReference type="ChEBI" id="CHEBI:229723"/>
    </reaction>
</comment>
<comment type="subcellular location">
    <subcellularLocation>
        <location evidence="1">Apical cell membrane</location>
    </subcellularLocation>
</comment>